<reference evidence="1 2" key="1">
    <citation type="submission" date="2019-02" db="EMBL/GenBank/DDBJ databases">
        <title>Deep-cultivation of Planctomycetes and their phenomic and genomic characterization uncovers novel biology.</title>
        <authorList>
            <person name="Wiegand S."/>
            <person name="Jogler M."/>
            <person name="Boedeker C."/>
            <person name="Pinto D."/>
            <person name="Vollmers J."/>
            <person name="Rivas-Marin E."/>
            <person name="Kohn T."/>
            <person name="Peeters S.H."/>
            <person name="Heuer A."/>
            <person name="Rast P."/>
            <person name="Oberbeckmann S."/>
            <person name="Bunk B."/>
            <person name="Jeske O."/>
            <person name="Meyerdierks A."/>
            <person name="Storesund J.E."/>
            <person name="Kallscheuer N."/>
            <person name="Luecker S."/>
            <person name="Lage O.M."/>
            <person name="Pohl T."/>
            <person name="Merkel B.J."/>
            <person name="Hornburger P."/>
            <person name="Mueller R.-W."/>
            <person name="Bruemmer F."/>
            <person name="Labrenz M."/>
            <person name="Spormann A.M."/>
            <person name="Op den Camp H."/>
            <person name="Overmann J."/>
            <person name="Amann R."/>
            <person name="Jetten M.S.M."/>
            <person name="Mascher T."/>
            <person name="Medema M.H."/>
            <person name="Devos D.P."/>
            <person name="Kaster A.-K."/>
            <person name="Ovreas L."/>
            <person name="Rohde M."/>
            <person name="Galperin M.Y."/>
            <person name="Jogler C."/>
        </authorList>
    </citation>
    <scope>NUCLEOTIDE SEQUENCE [LARGE SCALE GENOMIC DNA]</scope>
    <source>
        <strain evidence="1 2">Pan181</strain>
    </source>
</reference>
<name>A0A518AH77_9BACT</name>
<dbReference type="KEGG" id="amuc:Pan181_02650"/>
<sequence>MNAVDTNVLIVCSTACLEAGVTTRYTEDIGAPRRIESLELVNPF</sequence>
<proteinExistence type="predicted"/>
<keyword evidence="2" id="KW-1185">Reference proteome</keyword>
<organism evidence="1 2">
    <name type="scientific">Aeoliella mucimassa</name>
    <dbReference type="NCBI Taxonomy" id="2527972"/>
    <lineage>
        <taxon>Bacteria</taxon>
        <taxon>Pseudomonadati</taxon>
        <taxon>Planctomycetota</taxon>
        <taxon>Planctomycetia</taxon>
        <taxon>Pirellulales</taxon>
        <taxon>Lacipirellulaceae</taxon>
        <taxon>Aeoliella</taxon>
    </lineage>
</organism>
<protein>
    <recommendedName>
        <fullName evidence="3">PIN domain-containing protein</fullName>
    </recommendedName>
</protein>
<accession>A0A518AH77</accession>
<dbReference type="EMBL" id="CP036278">
    <property type="protein sequence ID" value="QDU54085.1"/>
    <property type="molecule type" value="Genomic_DNA"/>
</dbReference>
<dbReference type="AlphaFoldDB" id="A0A518AH77"/>
<evidence type="ECO:0008006" key="3">
    <source>
        <dbReference type="Google" id="ProtNLM"/>
    </source>
</evidence>
<evidence type="ECO:0000313" key="1">
    <source>
        <dbReference type="EMBL" id="QDU54085.1"/>
    </source>
</evidence>
<dbReference type="Proteomes" id="UP000315750">
    <property type="component" value="Chromosome"/>
</dbReference>
<evidence type="ECO:0000313" key="2">
    <source>
        <dbReference type="Proteomes" id="UP000315750"/>
    </source>
</evidence>
<gene>
    <name evidence="1" type="ORF">Pan181_02650</name>
</gene>
<dbReference type="RefSeq" id="WP_145245111.1">
    <property type="nucleotide sequence ID" value="NZ_CP036278.1"/>
</dbReference>